<dbReference type="InterPro" id="IPR011706">
    <property type="entry name" value="Cu-oxidase_C"/>
</dbReference>
<dbReference type="GO" id="GO:0016491">
    <property type="term" value="F:oxidoreductase activity"/>
    <property type="evidence" value="ECO:0007669"/>
    <property type="project" value="UniProtKB-KW"/>
</dbReference>
<dbReference type="PANTHER" id="PTHR11709">
    <property type="entry name" value="MULTI-COPPER OXIDASE"/>
    <property type="match status" value="1"/>
</dbReference>
<dbReference type="Pfam" id="PF00394">
    <property type="entry name" value="Cu-oxidase"/>
    <property type="match status" value="1"/>
</dbReference>
<evidence type="ECO:0000259" key="6">
    <source>
        <dbReference type="Pfam" id="PF07731"/>
    </source>
</evidence>
<name>A0A426SGH1_9MICO</name>
<dbReference type="CDD" id="cd13861">
    <property type="entry name" value="CuRO_1_CumA_like"/>
    <property type="match status" value="1"/>
</dbReference>
<evidence type="ECO:0000256" key="3">
    <source>
        <dbReference type="ARBA" id="ARBA00023008"/>
    </source>
</evidence>
<dbReference type="InterPro" id="IPR034279">
    <property type="entry name" value="CuRO_3_CopA"/>
</dbReference>
<evidence type="ECO:0000256" key="4">
    <source>
        <dbReference type="SAM" id="SignalP"/>
    </source>
</evidence>
<dbReference type="PROSITE" id="PS00080">
    <property type="entry name" value="MULTICOPPER_OXIDASE2"/>
    <property type="match status" value="1"/>
</dbReference>
<evidence type="ECO:0000259" key="7">
    <source>
        <dbReference type="Pfam" id="PF07732"/>
    </source>
</evidence>
<dbReference type="PANTHER" id="PTHR11709:SF394">
    <property type="entry name" value="FI03373P-RELATED"/>
    <property type="match status" value="1"/>
</dbReference>
<evidence type="ECO:0000256" key="1">
    <source>
        <dbReference type="ARBA" id="ARBA00022723"/>
    </source>
</evidence>
<dbReference type="InterPro" id="IPR045087">
    <property type="entry name" value="Cu-oxidase_fam"/>
</dbReference>
<dbReference type="Proteomes" id="UP000274327">
    <property type="component" value="Unassembled WGS sequence"/>
</dbReference>
<dbReference type="SUPFAM" id="SSF49503">
    <property type="entry name" value="Cupredoxins"/>
    <property type="match status" value="3"/>
</dbReference>
<organism evidence="8 9">
    <name type="scientific">Brachybacterium paraconglomeratum</name>
    <dbReference type="NCBI Taxonomy" id="173362"/>
    <lineage>
        <taxon>Bacteria</taxon>
        <taxon>Bacillati</taxon>
        <taxon>Actinomycetota</taxon>
        <taxon>Actinomycetes</taxon>
        <taxon>Micrococcales</taxon>
        <taxon>Dermabacteraceae</taxon>
        <taxon>Brachybacterium</taxon>
    </lineage>
</organism>
<keyword evidence="2" id="KW-0560">Oxidoreductase</keyword>
<accession>A0A426SGH1</accession>
<feature type="signal peptide" evidence="4">
    <location>
        <begin position="1"/>
        <end position="28"/>
    </location>
</feature>
<dbReference type="AlphaFoldDB" id="A0A426SGH1"/>
<keyword evidence="4" id="KW-0732">Signal</keyword>
<dbReference type="InterPro" id="IPR006311">
    <property type="entry name" value="TAT_signal"/>
</dbReference>
<evidence type="ECO:0000256" key="2">
    <source>
        <dbReference type="ARBA" id="ARBA00023002"/>
    </source>
</evidence>
<keyword evidence="9" id="KW-1185">Reference proteome</keyword>
<dbReference type="GeneID" id="78122455"/>
<dbReference type="InterPro" id="IPR002355">
    <property type="entry name" value="Cu_oxidase_Cu_BS"/>
</dbReference>
<evidence type="ECO:0000313" key="8">
    <source>
        <dbReference type="EMBL" id="RRR17143.1"/>
    </source>
</evidence>
<evidence type="ECO:0000313" key="9">
    <source>
        <dbReference type="Proteomes" id="UP000274327"/>
    </source>
</evidence>
<gene>
    <name evidence="8" type="ORF">DS079_15665</name>
</gene>
<dbReference type="PROSITE" id="PS51257">
    <property type="entry name" value="PROKAR_LIPOPROTEIN"/>
    <property type="match status" value="1"/>
</dbReference>
<evidence type="ECO:0000259" key="5">
    <source>
        <dbReference type="Pfam" id="PF00394"/>
    </source>
</evidence>
<keyword evidence="3" id="KW-0186">Copper</keyword>
<dbReference type="Gene3D" id="2.60.40.420">
    <property type="entry name" value="Cupredoxins - blue copper proteins"/>
    <property type="match status" value="2"/>
</dbReference>
<dbReference type="InterPro" id="IPR011707">
    <property type="entry name" value="Cu-oxidase-like_N"/>
</dbReference>
<dbReference type="InterPro" id="IPR008972">
    <property type="entry name" value="Cupredoxin"/>
</dbReference>
<feature type="chain" id="PRO_5019438157" evidence="4">
    <location>
        <begin position="29"/>
        <end position="500"/>
    </location>
</feature>
<dbReference type="EMBL" id="QOCI01000017">
    <property type="protein sequence ID" value="RRR17143.1"/>
    <property type="molecule type" value="Genomic_DNA"/>
</dbReference>
<protein>
    <submittedName>
        <fullName evidence="8">Multicopper oxidase family protein</fullName>
    </submittedName>
</protein>
<dbReference type="PROSITE" id="PS00079">
    <property type="entry name" value="MULTICOPPER_OXIDASE1"/>
    <property type="match status" value="1"/>
</dbReference>
<dbReference type="InterPro" id="IPR001117">
    <property type="entry name" value="Cu-oxidase_2nd"/>
</dbReference>
<dbReference type="InterPro" id="IPR033138">
    <property type="entry name" value="Cu_oxidase_CS"/>
</dbReference>
<dbReference type="GO" id="GO:0005507">
    <property type="term" value="F:copper ion binding"/>
    <property type="evidence" value="ECO:0007669"/>
    <property type="project" value="InterPro"/>
</dbReference>
<proteinExistence type="predicted"/>
<feature type="domain" description="Plastocyanin-like" evidence="6">
    <location>
        <begin position="393"/>
        <end position="495"/>
    </location>
</feature>
<dbReference type="Pfam" id="PF07732">
    <property type="entry name" value="Cu-oxidase_3"/>
    <property type="match status" value="1"/>
</dbReference>
<dbReference type="Pfam" id="PF07731">
    <property type="entry name" value="Cu-oxidase_2"/>
    <property type="match status" value="1"/>
</dbReference>
<comment type="caution">
    <text evidence="8">The sequence shown here is derived from an EMBL/GenBank/DDBJ whole genome shotgun (WGS) entry which is preliminary data.</text>
</comment>
<sequence>MKTFSRRTVFSGGLGAAALTLAACGDRAAPTEVGGFAPPPALTPKAGQNVVTQTLAAAPTTVDLGGKTVSTWAYGESLPGPLIRATAGDLLRITLENRLPEASTIHWHGIRLHNAADGVPGMTQDPVKPDTSFTYEFVAPDPGTYFLHSHVGLQLDRGLYAPLIIDDPDEPGDYDAEWIVTLDDWIDGTGQTPDEVLAALTGARPSDGGGMDHGDMPMGDDGPGGMDHGGMPMGDEPWGDAGDVAYPHFLVNGRVPEAPEIFEAKPGQRVRIRLINASADTIFALALGDHDLSVTQSDGFAVEPVTVKALYLGMGERYDVVVTVKNGMFPLVARPVGKSSGGQGLAVLRTGAGEVPAPDVQVRELDEDVLIGSTLEPAETARLEDRAVDTELELAFQGSMQPYQWAINGAPYGQYTPLSIREGQRVRITATNETMMSHPLHIHGHTFALPSGLRKDTVMLAPMESFALDFDADNPGRWAAHCHNAYHQEAGMMTGIDYAS</sequence>
<dbReference type="RefSeq" id="WP_126988726.1">
    <property type="nucleotide sequence ID" value="NZ_ML133863.1"/>
</dbReference>
<feature type="domain" description="Plastocyanin-like" evidence="5">
    <location>
        <begin position="248"/>
        <end position="350"/>
    </location>
</feature>
<keyword evidence="1" id="KW-0479">Metal-binding</keyword>
<dbReference type="PROSITE" id="PS51318">
    <property type="entry name" value="TAT"/>
    <property type="match status" value="1"/>
</dbReference>
<feature type="domain" description="Plastocyanin-like" evidence="7">
    <location>
        <begin position="62"/>
        <end position="169"/>
    </location>
</feature>
<dbReference type="CDD" id="cd13896">
    <property type="entry name" value="CuRO_3_CopA"/>
    <property type="match status" value="1"/>
</dbReference>
<reference evidence="8 9" key="1">
    <citation type="submission" date="2018-07" db="EMBL/GenBank/DDBJ databases">
        <title>Brachybacteriurn paraconglorneratum KCTC 9916.</title>
        <authorList>
            <person name="Li Y."/>
        </authorList>
    </citation>
    <scope>NUCLEOTIDE SEQUENCE [LARGE SCALE GENOMIC DNA]</scope>
    <source>
        <strain evidence="8 9">KCTC 9916</strain>
    </source>
</reference>